<evidence type="ECO:0000313" key="2">
    <source>
        <dbReference type="EMBL" id="KAJ2898158.1"/>
    </source>
</evidence>
<accession>A0AAD5RM02</accession>
<name>A0AAD5RM02_9PEZI</name>
<organism evidence="2 3">
    <name type="scientific">Zalerion maritima</name>
    <dbReference type="NCBI Taxonomy" id="339359"/>
    <lineage>
        <taxon>Eukaryota</taxon>
        <taxon>Fungi</taxon>
        <taxon>Dikarya</taxon>
        <taxon>Ascomycota</taxon>
        <taxon>Pezizomycotina</taxon>
        <taxon>Sordariomycetes</taxon>
        <taxon>Lulworthiomycetidae</taxon>
        <taxon>Lulworthiales</taxon>
        <taxon>Lulworthiaceae</taxon>
        <taxon>Zalerion</taxon>
    </lineage>
</organism>
<sequence>MPIPFIRIPLHPSQLMIRIRRGAIIIPSMIPLIQPRHLSVVKTIKINITSRTTIPIVLTIASLPHLIIIHPPIPPLCFLLHVPIRSPVTIHADAAAKAVSFSCPQTPPPPPSPAARQGAQSN</sequence>
<dbReference type="EMBL" id="JAKWBI020000242">
    <property type="protein sequence ID" value="KAJ2898158.1"/>
    <property type="molecule type" value="Genomic_DNA"/>
</dbReference>
<evidence type="ECO:0000256" key="1">
    <source>
        <dbReference type="SAM" id="MobiDB-lite"/>
    </source>
</evidence>
<feature type="region of interest" description="Disordered" evidence="1">
    <location>
        <begin position="101"/>
        <end position="122"/>
    </location>
</feature>
<keyword evidence="3" id="KW-1185">Reference proteome</keyword>
<comment type="caution">
    <text evidence="2">The sequence shown here is derived from an EMBL/GenBank/DDBJ whole genome shotgun (WGS) entry which is preliminary data.</text>
</comment>
<protein>
    <submittedName>
        <fullName evidence="2">Uncharacterized protein</fullName>
    </submittedName>
</protein>
<gene>
    <name evidence="2" type="ORF">MKZ38_004158</name>
</gene>
<reference evidence="2" key="1">
    <citation type="submission" date="2022-07" db="EMBL/GenBank/DDBJ databases">
        <title>Draft genome sequence of Zalerion maritima ATCC 34329, a (micro)plastics degrading marine fungus.</title>
        <authorList>
            <person name="Paco A."/>
            <person name="Goncalves M.F.M."/>
            <person name="Rocha-Santos T.A.P."/>
            <person name="Alves A."/>
        </authorList>
    </citation>
    <scope>NUCLEOTIDE SEQUENCE</scope>
    <source>
        <strain evidence="2">ATCC 34329</strain>
    </source>
</reference>
<dbReference type="Proteomes" id="UP001201980">
    <property type="component" value="Unassembled WGS sequence"/>
</dbReference>
<dbReference type="AlphaFoldDB" id="A0AAD5RM02"/>
<proteinExistence type="predicted"/>
<evidence type="ECO:0000313" key="3">
    <source>
        <dbReference type="Proteomes" id="UP001201980"/>
    </source>
</evidence>